<comment type="similarity">
    <text evidence="3">Belongs to the inositol monophosphatase superfamily.</text>
</comment>
<evidence type="ECO:0000256" key="10">
    <source>
        <dbReference type="ARBA" id="ARBA00049158"/>
    </source>
</evidence>
<dbReference type="InterPro" id="IPR011809">
    <property type="entry name" value="His_9_proposed"/>
</dbReference>
<dbReference type="PANTHER" id="PTHR43200">
    <property type="entry name" value="PHOSPHATASE"/>
    <property type="match status" value="1"/>
</dbReference>
<proteinExistence type="inferred from homology"/>
<keyword evidence="5" id="KW-0028">Amino-acid biosynthesis</keyword>
<feature type="binding site" evidence="12">
    <location>
        <position position="209"/>
    </location>
    <ligand>
        <name>Mg(2+)</name>
        <dbReference type="ChEBI" id="CHEBI:18420"/>
        <label>1</label>
        <note>catalytic</note>
    </ligand>
</feature>
<evidence type="ECO:0000256" key="2">
    <source>
        <dbReference type="ARBA" id="ARBA00004970"/>
    </source>
</evidence>
<keyword evidence="6 12" id="KW-0479">Metal-binding</keyword>
<feature type="binding site" evidence="12">
    <location>
        <position position="89"/>
    </location>
    <ligand>
        <name>Mg(2+)</name>
        <dbReference type="ChEBI" id="CHEBI:18420"/>
        <label>1</label>
        <note>catalytic</note>
    </ligand>
</feature>
<comment type="pathway">
    <text evidence="2">Amino-acid biosynthesis; L-histidine biosynthesis; L-histidine from 5-phospho-alpha-D-ribose 1-diphosphate: step 8/9.</text>
</comment>
<reference evidence="13 14" key="1">
    <citation type="journal article" date="2014" name="Int. J. Syst. Evol. Microbiol.">
        <title>Sneathiella chungangensis sp. nov., isolated from a marine sand, and emended description of the genus Sneathiella.</title>
        <authorList>
            <person name="Siamphan C."/>
            <person name="Kim H."/>
            <person name="Lee J.S."/>
            <person name="Kim W."/>
        </authorList>
    </citation>
    <scope>NUCLEOTIDE SEQUENCE [LARGE SCALE GENOMIC DNA]</scope>
    <source>
        <strain evidence="13 14">KCTC 32476</strain>
    </source>
</reference>
<evidence type="ECO:0000256" key="3">
    <source>
        <dbReference type="ARBA" id="ARBA00009759"/>
    </source>
</evidence>
<gene>
    <name evidence="13" type="primary">hisN</name>
    <name evidence="13" type="ORF">GQF03_14975</name>
</gene>
<feature type="binding site" evidence="12">
    <location>
        <position position="86"/>
    </location>
    <ligand>
        <name>Mg(2+)</name>
        <dbReference type="ChEBI" id="CHEBI:18420"/>
        <label>1</label>
        <note>catalytic</note>
    </ligand>
</feature>
<dbReference type="Gene3D" id="3.40.190.80">
    <property type="match status" value="1"/>
</dbReference>
<dbReference type="AlphaFoldDB" id="A0A845MII8"/>
<evidence type="ECO:0000256" key="9">
    <source>
        <dbReference type="ARBA" id="ARBA00023102"/>
    </source>
</evidence>
<evidence type="ECO:0000256" key="8">
    <source>
        <dbReference type="ARBA" id="ARBA00022842"/>
    </source>
</evidence>
<dbReference type="PROSITE" id="PS00629">
    <property type="entry name" value="IMP_1"/>
    <property type="match status" value="1"/>
</dbReference>
<evidence type="ECO:0000313" key="13">
    <source>
        <dbReference type="EMBL" id="MZR23639.1"/>
    </source>
</evidence>
<dbReference type="CDD" id="cd01641">
    <property type="entry name" value="Bacterial_IMPase_like_1"/>
    <property type="match status" value="1"/>
</dbReference>
<feature type="binding site" evidence="12">
    <location>
        <position position="70"/>
    </location>
    <ligand>
        <name>Mg(2+)</name>
        <dbReference type="ChEBI" id="CHEBI:18420"/>
        <label>1</label>
        <note>catalytic</note>
    </ligand>
</feature>
<evidence type="ECO:0000256" key="7">
    <source>
        <dbReference type="ARBA" id="ARBA00022801"/>
    </source>
</evidence>
<dbReference type="Pfam" id="PF00459">
    <property type="entry name" value="Inositol_P"/>
    <property type="match status" value="1"/>
</dbReference>
<comment type="cofactor">
    <cofactor evidence="1 12">
        <name>Mg(2+)</name>
        <dbReference type="ChEBI" id="CHEBI:18420"/>
    </cofactor>
</comment>
<dbReference type="RefSeq" id="WP_161340088.1">
    <property type="nucleotide sequence ID" value="NZ_JBHSDG010000003.1"/>
</dbReference>
<evidence type="ECO:0000256" key="11">
    <source>
        <dbReference type="NCBIfam" id="TIGR02067"/>
    </source>
</evidence>
<name>A0A845MII8_9PROT</name>
<sequence length="257" mass="28041">MTKDCPQEFVTLAHRMADAAGEVIRPLFRQPIGIIGKEDNSPVTIADRNAEAVMRDLIESHFPEHGIIGEEHGNIRTDAEYVWVLDPIDGTLSFISGSPTFGILIALTRKGVPIMGILDQPISGERWLGANGRTTLNGRAVNTRSCARLADATLFAWGAELLEGDHGPSFRRLYGAIKRKRFGYDCYAYGLLSLGFVDIIADCDMKPFDYCALVPIVENAGGRITDWSGHPMTLANPGYVLATGDPALHQQALEIMA</sequence>
<dbReference type="GO" id="GO:0004401">
    <property type="term" value="F:histidinol-phosphatase activity"/>
    <property type="evidence" value="ECO:0007669"/>
    <property type="project" value="UniProtKB-UniRule"/>
</dbReference>
<keyword evidence="9" id="KW-0368">Histidine biosynthesis</keyword>
<dbReference type="EC" id="3.1.3.15" evidence="4 11"/>
<dbReference type="PRINTS" id="PR00377">
    <property type="entry name" value="IMPHPHTASES"/>
</dbReference>
<comment type="catalytic activity">
    <reaction evidence="10">
        <text>L-histidinol phosphate + H2O = L-histidinol + phosphate</text>
        <dbReference type="Rhea" id="RHEA:14465"/>
        <dbReference type="ChEBI" id="CHEBI:15377"/>
        <dbReference type="ChEBI" id="CHEBI:43474"/>
        <dbReference type="ChEBI" id="CHEBI:57699"/>
        <dbReference type="ChEBI" id="CHEBI:57980"/>
        <dbReference type="EC" id="3.1.3.15"/>
    </reaction>
</comment>
<dbReference type="UniPathway" id="UPA00031">
    <property type="reaction ID" value="UER00013"/>
</dbReference>
<dbReference type="PANTHER" id="PTHR43200:SF6">
    <property type="entry name" value="3'(2'),5'-BISPHOSPHATE NUCLEOTIDASE"/>
    <property type="match status" value="1"/>
</dbReference>
<evidence type="ECO:0000256" key="6">
    <source>
        <dbReference type="ARBA" id="ARBA00022723"/>
    </source>
</evidence>
<comment type="caution">
    <text evidence="13">The sequence shown here is derived from an EMBL/GenBank/DDBJ whole genome shotgun (WGS) entry which is preliminary data.</text>
</comment>
<evidence type="ECO:0000313" key="14">
    <source>
        <dbReference type="Proteomes" id="UP000445696"/>
    </source>
</evidence>
<evidence type="ECO:0000256" key="1">
    <source>
        <dbReference type="ARBA" id="ARBA00001946"/>
    </source>
</evidence>
<dbReference type="FunFam" id="3.30.540.10:FF:000030">
    <property type="entry name" value="Inositol monophosphatase"/>
    <property type="match status" value="1"/>
</dbReference>
<organism evidence="13 14">
    <name type="scientific">Sneathiella chungangensis</name>
    <dbReference type="NCBI Taxonomy" id="1418234"/>
    <lineage>
        <taxon>Bacteria</taxon>
        <taxon>Pseudomonadati</taxon>
        <taxon>Pseudomonadota</taxon>
        <taxon>Alphaproteobacteria</taxon>
        <taxon>Sneathiellales</taxon>
        <taxon>Sneathiellaceae</taxon>
        <taxon>Sneathiella</taxon>
    </lineage>
</organism>
<keyword evidence="7 13" id="KW-0378">Hydrolase</keyword>
<keyword evidence="8 12" id="KW-0460">Magnesium</keyword>
<dbReference type="InterPro" id="IPR051090">
    <property type="entry name" value="Inositol_monoP_superfamily"/>
</dbReference>
<accession>A0A845MII8</accession>
<dbReference type="InterPro" id="IPR020583">
    <property type="entry name" value="Inositol_monoP_metal-BS"/>
</dbReference>
<feature type="binding site" evidence="12">
    <location>
        <position position="88"/>
    </location>
    <ligand>
        <name>Mg(2+)</name>
        <dbReference type="ChEBI" id="CHEBI:18420"/>
        <label>1</label>
        <note>catalytic</note>
    </ligand>
</feature>
<dbReference type="NCBIfam" id="TIGR02067">
    <property type="entry name" value="his_9_HisN"/>
    <property type="match status" value="1"/>
</dbReference>
<dbReference type="SUPFAM" id="SSF56655">
    <property type="entry name" value="Carbohydrate phosphatase"/>
    <property type="match status" value="1"/>
</dbReference>
<dbReference type="OrthoDB" id="9785695at2"/>
<dbReference type="GO" id="GO:0046872">
    <property type="term" value="F:metal ion binding"/>
    <property type="evidence" value="ECO:0007669"/>
    <property type="project" value="UniProtKB-KW"/>
</dbReference>
<evidence type="ECO:0000256" key="4">
    <source>
        <dbReference type="ARBA" id="ARBA00013085"/>
    </source>
</evidence>
<dbReference type="GO" id="GO:0000105">
    <property type="term" value="P:L-histidine biosynthetic process"/>
    <property type="evidence" value="ECO:0007669"/>
    <property type="project" value="UniProtKB-UniRule"/>
</dbReference>
<dbReference type="InterPro" id="IPR000760">
    <property type="entry name" value="Inositol_monophosphatase-like"/>
</dbReference>
<evidence type="ECO:0000256" key="12">
    <source>
        <dbReference type="PIRSR" id="PIRSR600760-2"/>
    </source>
</evidence>
<keyword evidence="14" id="KW-1185">Reference proteome</keyword>
<evidence type="ECO:0000256" key="5">
    <source>
        <dbReference type="ARBA" id="ARBA00022605"/>
    </source>
</evidence>
<dbReference type="EMBL" id="WTVA01000015">
    <property type="protein sequence ID" value="MZR23639.1"/>
    <property type="molecule type" value="Genomic_DNA"/>
</dbReference>
<dbReference type="Gene3D" id="3.30.540.10">
    <property type="entry name" value="Fructose-1,6-Bisphosphatase, subunit A, domain 1"/>
    <property type="match status" value="1"/>
</dbReference>
<dbReference type="Proteomes" id="UP000445696">
    <property type="component" value="Unassembled WGS sequence"/>
</dbReference>
<protein>
    <recommendedName>
        <fullName evidence="4 11">Histidinol-phosphatase</fullName>
        <ecNumber evidence="4 11">3.1.3.15</ecNumber>
    </recommendedName>
</protein>